<dbReference type="KEGG" id="uli:ETAA1_39380"/>
<organism evidence="1 2">
    <name type="scientific">Urbifossiella limnaea</name>
    <dbReference type="NCBI Taxonomy" id="2528023"/>
    <lineage>
        <taxon>Bacteria</taxon>
        <taxon>Pseudomonadati</taxon>
        <taxon>Planctomycetota</taxon>
        <taxon>Planctomycetia</taxon>
        <taxon>Gemmatales</taxon>
        <taxon>Gemmataceae</taxon>
        <taxon>Urbifossiella</taxon>
    </lineage>
</organism>
<dbReference type="NCBIfam" id="NF047593">
    <property type="entry name" value="IS66_ISAeme5_TnpA"/>
    <property type="match status" value="1"/>
</dbReference>
<reference evidence="1 2" key="1">
    <citation type="submission" date="2019-02" db="EMBL/GenBank/DDBJ databases">
        <title>Deep-cultivation of Planctomycetes and their phenomic and genomic characterization uncovers novel biology.</title>
        <authorList>
            <person name="Wiegand S."/>
            <person name="Jogler M."/>
            <person name="Boedeker C."/>
            <person name="Pinto D."/>
            <person name="Vollmers J."/>
            <person name="Rivas-Marin E."/>
            <person name="Kohn T."/>
            <person name="Peeters S.H."/>
            <person name="Heuer A."/>
            <person name="Rast P."/>
            <person name="Oberbeckmann S."/>
            <person name="Bunk B."/>
            <person name="Jeske O."/>
            <person name="Meyerdierks A."/>
            <person name="Storesund J.E."/>
            <person name="Kallscheuer N."/>
            <person name="Luecker S."/>
            <person name="Lage O.M."/>
            <person name="Pohl T."/>
            <person name="Merkel B.J."/>
            <person name="Hornburger P."/>
            <person name="Mueller R.-W."/>
            <person name="Bruemmer F."/>
            <person name="Labrenz M."/>
            <person name="Spormann A.M."/>
            <person name="Op den Camp H."/>
            <person name="Overmann J."/>
            <person name="Amann R."/>
            <person name="Jetten M.S.M."/>
            <person name="Mascher T."/>
            <person name="Medema M.H."/>
            <person name="Devos D.P."/>
            <person name="Kaster A.-K."/>
            <person name="Ovreas L."/>
            <person name="Rohde M."/>
            <person name="Galperin M.Y."/>
            <person name="Jogler C."/>
        </authorList>
    </citation>
    <scope>NUCLEOTIDE SEQUENCE [LARGE SCALE GENOMIC DNA]</scope>
    <source>
        <strain evidence="1 2">ETA_A1</strain>
    </source>
</reference>
<dbReference type="Proteomes" id="UP000319576">
    <property type="component" value="Chromosome"/>
</dbReference>
<name>A0A517XWT3_9BACT</name>
<dbReference type="RefSeq" id="WP_202920259.1">
    <property type="nucleotide sequence ID" value="NZ_CP036273.1"/>
</dbReference>
<evidence type="ECO:0000313" key="1">
    <source>
        <dbReference type="EMBL" id="QDU21963.1"/>
    </source>
</evidence>
<gene>
    <name evidence="1" type="ORF">ETAA1_39380</name>
</gene>
<evidence type="ECO:0000313" key="2">
    <source>
        <dbReference type="Proteomes" id="UP000319576"/>
    </source>
</evidence>
<protein>
    <recommendedName>
        <fullName evidence="3">Transposase</fullName>
    </recommendedName>
</protein>
<keyword evidence="2" id="KW-1185">Reference proteome</keyword>
<proteinExistence type="predicted"/>
<sequence length="114" mass="12364">MPDVPTHSPYDPAATRRWVERLGRFAAGDLTVAGFCAAEGVSESNFYLWRRRLGQPPTPASNRPTVVRLRVTPPHTPPTPIELVLPSGAALCFPPDARPELVVAVVRGVEGRPC</sequence>
<accession>A0A517XWT3</accession>
<evidence type="ECO:0008006" key="3">
    <source>
        <dbReference type="Google" id="ProtNLM"/>
    </source>
</evidence>
<dbReference type="AlphaFoldDB" id="A0A517XWT3"/>
<dbReference type="EMBL" id="CP036273">
    <property type="protein sequence ID" value="QDU21963.1"/>
    <property type="molecule type" value="Genomic_DNA"/>
</dbReference>